<keyword evidence="4" id="KW-1185">Reference proteome</keyword>
<keyword evidence="1" id="KW-1133">Transmembrane helix</keyword>
<name>A0A0F7IEW0_9EURY</name>
<dbReference type="Pfam" id="PF07705">
    <property type="entry name" value="CARDB"/>
    <property type="match status" value="1"/>
</dbReference>
<evidence type="ECO:0000313" key="3">
    <source>
        <dbReference type="EMBL" id="AKG92139.1"/>
    </source>
</evidence>
<keyword evidence="1" id="KW-0812">Transmembrane</keyword>
<reference evidence="3 4" key="1">
    <citation type="submission" date="2015-04" db="EMBL/GenBank/DDBJ databases">
        <title>The complete genome sequence of the hyperthermophilic, obligate iron-reducing archaeon Geoglobus ahangari strain 234T.</title>
        <authorList>
            <person name="Manzella M.P."/>
            <person name="Holmes D.E."/>
            <person name="Rocheleau J.M."/>
            <person name="Chung A."/>
            <person name="Reguera G."/>
            <person name="Kashefi K."/>
        </authorList>
    </citation>
    <scope>NUCLEOTIDE SEQUENCE [LARGE SCALE GENOMIC DNA]</scope>
    <source>
        <strain evidence="3 4">234</strain>
    </source>
</reference>
<proteinExistence type="predicted"/>
<accession>A0A0F7IEW0</accession>
<dbReference type="AlphaFoldDB" id="A0A0F7IEW0"/>
<sequence>MSVKGIIGLLVCIILLFMIAPCLAVENFAVKLVEHVDGYGRFIEKTGPYGRGDMLRVYAQAEDVNHYRAYAVDFVFVIYDPEDYPVAGTVIRKEGTDWTDKVYAVFEMKIPDSWKTGKYRVEVYVFDVLNSTATKEEYDSYLDRLISGGSAAVSVHTLPRDEVDYEKEEVSFQLVDVSLSPVYIFDSGLKATVLPEGMNNTMQVSMLNAGDKKATFYAKLLIDGEVSSKQKVELEPYESNRVEFSIPQLKVGDHMLEVVVDWGNKRELKTLPIFVKPYLFSKPVMVGSVGNGLLVLSLNNYVLGSGGVTGMDENPPKFSTSKDYVMNRENSAKMLTNILAYVWKYGKHGSSLKVGLYYKSDERAEQVLPELLEYVVKKSKAPVEYVGTLEDYELGKADLLFYVTDSPDIGQLSEYIESGGSVIVDVTDFYFTGSDVIKEYGLKESEELLSTFYDLRSINKTVSIKLKTELKLPPELVYSNFSVSDFIVDVGKPVTISFDVRNVGGAGTERVFVTVNGEVVFNETVNFYPNEVRHFSFDYTPEVEGSYKVVLDNSPLSKVFFAKNETKPQVTPTKTPEAEKKGRGNAALITGLAGVLALLIIVRLYLRQ</sequence>
<dbReference type="Gene3D" id="2.60.40.10">
    <property type="entry name" value="Immunoglobulins"/>
    <property type="match status" value="2"/>
</dbReference>
<gene>
    <name evidence="3" type="ORF">GAH_00514</name>
</gene>
<feature type="transmembrane region" description="Helical" evidence="1">
    <location>
        <begin position="586"/>
        <end position="606"/>
    </location>
</feature>
<dbReference type="Proteomes" id="UP000034723">
    <property type="component" value="Chromosome"/>
</dbReference>
<evidence type="ECO:0000259" key="2">
    <source>
        <dbReference type="Pfam" id="PF07705"/>
    </source>
</evidence>
<protein>
    <submittedName>
        <fullName evidence="3">CARDB</fullName>
    </submittedName>
</protein>
<keyword evidence="1" id="KW-0472">Membrane</keyword>
<dbReference type="InterPro" id="IPR011635">
    <property type="entry name" value="CARDB"/>
</dbReference>
<feature type="domain" description="CARDB" evidence="2">
    <location>
        <begin position="187"/>
        <end position="265"/>
    </location>
</feature>
<dbReference type="KEGG" id="gah:GAH_00514"/>
<dbReference type="HOGENOM" id="CLU_426198_0_0_2"/>
<organism evidence="3 4">
    <name type="scientific">Geoglobus ahangari</name>
    <dbReference type="NCBI Taxonomy" id="113653"/>
    <lineage>
        <taxon>Archaea</taxon>
        <taxon>Methanobacteriati</taxon>
        <taxon>Methanobacteriota</taxon>
        <taxon>Archaeoglobi</taxon>
        <taxon>Archaeoglobales</taxon>
        <taxon>Archaeoglobaceae</taxon>
        <taxon>Geoglobus</taxon>
    </lineage>
</organism>
<dbReference type="InParanoid" id="A0A0F7IEW0"/>
<dbReference type="STRING" id="113653.GAH_00514"/>
<dbReference type="InterPro" id="IPR013783">
    <property type="entry name" value="Ig-like_fold"/>
</dbReference>
<evidence type="ECO:0000256" key="1">
    <source>
        <dbReference type="SAM" id="Phobius"/>
    </source>
</evidence>
<dbReference type="EMBL" id="CP011267">
    <property type="protein sequence ID" value="AKG92139.1"/>
    <property type="molecule type" value="Genomic_DNA"/>
</dbReference>
<evidence type="ECO:0000313" key="4">
    <source>
        <dbReference type="Proteomes" id="UP000034723"/>
    </source>
</evidence>